<dbReference type="PROSITE" id="PS51766">
    <property type="entry name" value="DOCKERIN"/>
    <property type="match status" value="1"/>
</dbReference>
<dbReference type="InterPro" id="IPR002102">
    <property type="entry name" value="Cohesin_dom"/>
</dbReference>
<dbReference type="SUPFAM" id="SSF49384">
    <property type="entry name" value="Carbohydrate-binding domain"/>
    <property type="match status" value="1"/>
</dbReference>
<dbReference type="RefSeq" id="WP_201427543.1">
    <property type="nucleotide sequence ID" value="NZ_JAEQMG010000074.1"/>
</dbReference>
<dbReference type="EMBL" id="JAEQMG010000074">
    <property type="protein sequence ID" value="MBK6088675.1"/>
    <property type="molecule type" value="Genomic_DNA"/>
</dbReference>
<dbReference type="InterPro" id="IPR016134">
    <property type="entry name" value="Dockerin_dom"/>
</dbReference>
<dbReference type="Pfam" id="PF00963">
    <property type="entry name" value="Cohesin"/>
    <property type="match status" value="1"/>
</dbReference>
<protein>
    <recommendedName>
        <fullName evidence="5">Dockerin domain-containing protein</fullName>
    </recommendedName>
</protein>
<proteinExistence type="predicted"/>
<keyword evidence="7" id="KW-1185">Reference proteome</keyword>
<evidence type="ECO:0000256" key="3">
    <source>
        <dbReference type="ARBA" id="ARBA00022737"/>
    </source>
</evidence>
<name>A0A934U130_9FIRM</name>
<evidence type="ECO:0000256" key="2">
    <source>
        <dbReference type="ARBA" id="ARBA00022525"/>
    </source>
</evidence>
<dbReference type="Proteomes" id="UP000633365">
    <property type="component" value="Unassembled WGS sequence"/>
</dbReference>
<dbReference type="GO" id="GO:0030246">
    <property type="term" value="F:carbohydrate binding"/>
    <property type="evidence" value="ECO:0007669"/>
    <property type="project" value="InterPro"/>
</dbReference>
<organism evidence="6 7">
    <name type="scientific">Ruminococcus difficilis</name>
    <dbReference type="NCBI Taxonomy" id="2763069"/>
    <lineage>
        <taxon>Bacteria</taxon>
        <taxon>Bacillati</taxon>
        <taxon>Bacillota</taxon>
        <taxon>Clostridia</taxon>
        <taxon>Eubacteriales</taxon>
        <taxon>Oscillospiraceae</taxon>
        <taxon>Ruminococcus</taxon>
    </lineage>
</organism>
<dbReference type="AlphaFoldDB" id="A0A934U130"/>
<keyword evidence="4" id="KW-0732">Signal</keyword>
<dbReference type="SUPFAM" id="SSF63446">
    <property type="entry name" value="Type I dockerin domain"/>
    <property type="match status" value="1"/>
</dbReference>
<dbReference type="InterPro" id="IPR036439">
    <property type="entry name" value="Dockerin_dom_sf"/>
</dbReference>
<dbReference type="InterPro" id="IPR008965">
    <property type="entry name" value="CBM2/CBM3_carb-bd_dom_sf"/>
</dbReference>
<feature type="signal peptide" evidence="4">
    <location>
        <begin position="1"/>
        <end position="24"/>
    </location>
</feature>
<dbReference type="GO" id="GO:0004553">
    <property type="term" value="F:hydrolase activity, hydrolyzing O-glycosyl compounds"/>
    <property type="evidence" value="ECO:0007669"/>
    <property type="project" value="InterPro"/>
</dbReference>
<feature type="domain" description="Dockerin" evidence="5">
    <location>
        <begin position="171"/>
        <end position="238"/>
    </location>
</feature>
<comment type="caution">
    <text evidence="6">The sequence shown here is derived from an EMBL/GenBank/DDBJ whole genome shotgun (WGS) entry which is preliminary data.</text>
</comment>
<dbReference type="InterPro" id="IPR002105">
    <property type="entry name" value="Dockerin_1_rpt"/>
</dbReference>
<dbReference type="CDD" id="cd08548">
    <property type="entry name" value="Type_I_cohesin_like"/>
    <property type="match status" value="1"/>
</dbReference>
<accession>A0A934U130</accession>
<evidence type="ECO:0000313" key="7">
    <source>
        <dbReference type="Proteomes" id="UP000633365"/>
    </source>
</evidence>
<dbReference type="GO" id="GO:0005576">
    <property type="term" value="C:extracellular region"/>
    <property type="evidence" value="ECO:0007669"/>
    <property type="project" value="UniProtKB-SubCell"/>
</dbReference>
<dbReference type="CDD" id="cd14256">
    <property type="entry name" value="Dockerin_I"/>
    <property type="match status" value="1"/>
</dbReference>
<dbReference type="GO" id="GO:0000272">
    <property type="term" value="P:polysaccharide catabolic process"/>
    <property type="evidence" value="ECO:0007669"/>
    <property type="project" value="InterPro"/>
</dbReference>
<reference evidence="6" key="1">
    <citation type="submission" date="2021-01" db="EMBL/GenBank/DDBJ databases">
        <title>Genome public.</title>
        <authorList>
            <person name="Liu C."/>
            <person name="Sun Q."/>
        </authorList>
    </citation>
    <scope>NUCLEOTIDE SEQUENCE</scope>
    <source>
        <strain evidence="6">M6</strain>
    </source>
</reference>
<dbReference type="Gene3D" id="1.10.1330.10">
    <property type="entry name" value="Dockerin domain"/>
    <property type="match status" value="1"/>
</dbReference>
<comment type="subcellular location">
    <subcellularLocation>
        <location evidence="1">Secreted</location>
    </subcellularLocation>
</comment>
<feature type="chain" id="PRO_5039631692" description="Dockerin domain-containing protein" evidence="4">
    <location>
        <begin position="25"/>
        <end position="238"/>
    </location>
</feature>
<gene>
    <name evidence="6" type="ORF">JKK62_08435</name>
</gene>
<evidence type="ECO:0000259" key="5">
    <source>
        <dbReference type="PROSITE" id="PS51766"/>
    </source>
</evidence>
<evidence type="ECO:0000256" key="4">
    <source>
        <dbReference type="SAM" id="SignalP"/>
    </source>
</evidence>
<dbReference type="Gene3D" id="2.60.40.680">
    <property type="match status" value="1"/>
</dbReference>
<sequence length="238" mass="25756">MKKANKGKAAISLFLMILLLFSSAAQITVYSAENAAVSADRVKADPGDTVDVKISISNNPGIVSATIRVTFDNSVLTLLKVTDSDMLGSQAHKPELVSPYTLAWVNDTATSNYSDNGTIVTLTFKVSESAEKGKLYPIELSYDYNNYDIYDKDLNLIYFNVIAGGVDIYQSAVIIGDVNGDEKVDITDATLIQKAIAELIELSDVQKKAADTNTDGKVDITDATMIQKYIAELIDHLG</sequence>
<keyword evidence="3" id="KW-0677">Repeat</keyword>
<evidence type="ECO:0000313" key="6">
    <source>
        <dbReference type="EMBL" id="MBK6088675.1"/>
    </source>
</evidence>
<dbReference type="Pfam" id="PF00404">
    <property type="entry name" value="Dockerin_1"/>
    <property type="match status" value="1"/>
</dbReference>
<evidence type="ECO:0000256" key="1">
    <source>
        <dbReference type="ARBA" id="ARBA00004613"/>
    </source>
</evidence>
<keyword evidence="2" id="KW-0964">Secreted</keyword>